<evidence type="ECO:0000313" key="1">
    <source>
        <dbReference type="EMBL" id="MBX60656.1"/>
    </source>
</evidence>
<proteinExistence type="predicted"/>
<organism evidence="1">
    <name type="scientific">Rhizophora mucronata</name>
    <name type="common">Asiatic mangrove</name>
    <dbReference type="NCBI Taxonomy" id="61149"/>
    <lineage>
        <taxon>Eukaryota</taxon>
        <taxon>Viridiplantae</taxon>
        <taxon>Streptophyta</taxon>
        <taxon>Embryophyta</taxon>
        <taxon>Tracheophyta</taxon>
        <taxon>Spermatophyta</taxon>
        <taxon>Magnoliopsida</taxon>
        <taxon>eudicotyledons</taxon>
        <taxon>Gunneridae</taxon>
        <taxon>Pentapetalae</taxon>
        <taxon>rosids</taxon>
        <taxon>fabids</taxon>
        <taxon>Malpighiales</taxon>
        <taxon>Rhizophoraceae</taxon>
        <taxon>Rhizophora</taxon>
    </lineage>
</organism>
<reference evidence="1" key="1">
    <citation type="submission" date="2018-02" db="EMBL/GenBank/DDBJ databases">
        <title>Rhizophora mucronata_Transcriptome.</title>
        <authorList>
            <person name="Meera S.P."/>
            <person name="Sreeshan A."/>
            <person name="Augustine A."/>
        </authorList>
    </citation>
    <scope>NUCLEOTIDE SEQUENCE</scope>
    <source>
        <tissue evidence="1">Leaf</tissue>
    </source>
</reference>
<name>A0A2P2Q0Y0_RHIMU</name>
<accession>A0A2P2Q0Y0</accession>
<sequence>MLRGEDHKKRITKIKLSQRNHLVKFQR</sequence>
<protein>
    <submittedName>
        <fullName evidence="1">Uncharacterized protein</fullName>
    </submittedName>
</protein>
<dbReference type="AlphaFoldDB" id="A0A2P2Q0Y0"/>
<dbReference type="EMBL" id="GGEC01080172">
    <property type="protein sequence ID" value="MBX60656.1"/>
    <property type="molecule type" value="Transcribed_RNA"/>
</dbReference>